<protein>
    <submittedName>
        <fullName evidence="1">Uncharacterized protein</fullName>
    </submittedName>
</protein>
<reference evidence="1 2" key="1">
    <citation type="submission" date="2017-09" db="EMBL/GenBank/DDBJ databases">
        <title>Large-scale bioinformatics analysis of Bacillus genomes uncovers conserved roles of natural products in bacterial physiology.</title>
        <authorList>
            <consortium name="Agbiome Team Llc"/>
            <person name="Bleich R.M."/>
            <person name="Grubbs K.J."/>
            <person name="Santa Maria K.C."/>
            <person name="Allen S.E."/>
            <person name="Farag S."/>
            <person name="Shank E.A."/>
            <person name="Bowers A."/>
        </authorList>
    </citation>
    <scope>NUCLEOTIDE SEQUENCE [LARGE SCALE GENOMIC DNA]</scope>
    <source>
        <strain evidence="1 2">AFS060060</strain>
    </source>
</reference>
<evidence type="ECO:0000313" key="2">
    <source>
        <dbReference type="Proteomes" id="UP000223366"/>
    </source>
</evidence>
<accession>A0A9X7BTF4</accession>
<proteinExistence type="predicted"/>
<dbReference type="Proteomes" id="UP000223366">
    <property type="component" value="Unassembled WGS sequence"/>
</dbReference>
<evidence type="ECO:0000313" key="1">
    <source>
        <dbReference type="EMBL" id="PFV35739.1"/>
    </source>
</evidence>
<gene>
    <name evidence="1" type="ORF">COK99_01580</name>
</gene>
<organism evidence="1 2">
    <name type="scientific">Bacillus thuringiensis</name>
    <dbReference type="NCBI Taxonomy" id="1428"/>
    <lineage>
        <taxon>Bacteria</taxon>
        <taxon>Bacillati</taxon>
        <taxon>Bacillota</taxon>
        <taxon>Bacilli</taxon>
        <taxon>Bacillales</taxon>
        <taxon>Bacillaceae</taxon>
        <taxon>Bacillus</taxon>
        <taxon>Bacillus cereus group</taxon>
    </lineage>
</organism>
<sequence length="82" mass="9443">MAIVKIVSTEDMAVLKKYLKDQDSVILIPEEIAKENNVMHLNDTTNDYYSYQTDPDVFVDIVDNKEHGFMDYLNIKGKGEVE</sequence>
<comment type="caution">
    <text evidence="1">The sequence shown here is derived from an EMBL/GenBank/DDBJ whole genome shotgun (WGS) entry which is preliminary data.</text>
</comment>
<name>A0A9X7BTF4_BACTU</name>
<dbReference type="AlphaFoldDB" id="A0A9X7BTF4"/>
<dbReference type="EMBL" id="NVDU01000003">
    <property type="protein sequence ID" value="PFV35739.1"/>
    <property type="molecule type" value="Genomic_DNA"/>
</dbReference>
<dbReference type="RefSeq" id="WP_098685596.1">
    <property type="nucleotide sequence ID" value="NZ_NVDU01000003.1"/>
</dbReference>